<reference evidence="1 2" key="1">
    <citation type="submission" date="2018-05" db="EMBL/GenBank/DDBJ databases">
        <title>Genomic Encyclopedia of Type Strains, Phase IV (KMG-IV): sequencing the most valuable type-strain genomes for metagenomic binning, comparative biology and taxonomic classification.</title>
        <authorList>
            <person name="Goeker M."/>
        </authorList>
    </citation>
    <scope>NUCLEOTIDE SEQUENCE [LARGE SCALE GENOMIC DNA]</scope>
    <source>
        <strain evidence="1 2">DSM 29661</strain>
    </source>
</reference>
<proteinExistence type="predicted"/>
<evidence type="ECO:0000313" key="2">
    <source>
        <dbReference type="Proteomes" id="UP000247555"/>
    </source>
</evidence>
<keyword evidence="2" id="KW-1185">Reference proteome</keyword>
<dbReference type="EMBL" id="QJKI01000009">
    <property type="protein sequence ID" value="PXX78882.1"/>
    <property type="molecule type" value="Genomic_DNA"/>
</dbReference>
<comment type="caution">
    <text evidence="1">The sequence shown here is derived from an EMBL/GenBank/DDBJ whole genome shotgun (WGS) entry which is preliminary data.</text>
</comment>
<protein>
    <submittedName>
        <fullName evidence="1">Uncharacterized protein (DUF3820 family)</fullName>
    </submittedName>
</protein>
<sequence>MDFNCLKSLSSPQQLRRFCLAGCATISAMTSHPAAFAPELLLVLVQQRMPFGKYQGRLLADLPLAYLTWFARQGWPPGQLGQCLALAYEIKHNGLSEVLAPLRKDPAE</sequence>
<dbReference type="Proteomes" id="UP000247555">
    <property type="component" value="Unassembled WGS sequence"/>
</dbReference>
<evidence type="ECO:0000313" key="1">
    <source>
        <dbReference type="EMBL" id="PXX78882.1"/>
    </source>
</evidence>
<dbReference type="AlphaFoldDB" id="A0A318KQM7"/>
<organism evidence="1 2">
    <name type="scientific">Rivihabitans pingtungensis</name>
    <dbReference type="NCBI Taxonomy" id="1054498"/>
    <lineage>
        <taxon>Bacteria</taxon>
        <taxon>Pseudomonadati</taxon>
        <taxon>Pseudomonadota</taxon>
        <taxon>Betaproteobacteria</taxon>
        <taxon>Neisseriales</taxon>
        <taxon>Aquaspirillaceae</taxon>
        <taxon>Rivihabitans</taxon>
    </lineage>
</organism>
<accession>A0A318KQM7</accession>
<dbReference type="InterPro" id="IPR024530">
    <property type="entry name" value="QSregVF_b"/>
</dbReference>
<name>A0A318KQM7_9NEIS</name>
<gene>
    <name evidence="1" type="ORF">DFR34_109106</name>
</gene>
<dbReference type="Pfam" id="PF12843">
    <property type="entry name" value="QSregVF_b"/>
    <property type="match status" value="1"/>
</dbReference>